<keyword evidence="2" id="KW-1185">Reference proteome</keyword>
<evidence type="ECO:0008006" key="3">
    <source>
        <dbReference type="Google" id="ProtNLM"/>
    </source>
</evidence>
<accession>A0ABX6N803</accession>
<dbReference type="Proteomes" id="UP000501130">
    <property type="component" value="Chromosome"/>
</dbReference>
<proteinExistence type="predicted"/>
<dbReference type="EMBL" id="CP053084">
    <property type="protein sequence ID" value="QJR30035.1"/>
    <property type="molecule type" value="Genomic_DNA"/>
</dbReference>
<reference evidence="1 2" key="1">
    <citation type="submission" date="2020-05" db="EMBL/GenBank/DDBJ databases">
        <title>Compete genome of Limnobacter sp. SAORIC-580.</title>
        <authorList>
            <person name="Song J."/>
            <person name="Cho J.-C."/>
        </authorList>
    </citation>
    <scope>NUCLEOTIDE SEQUENCE [LARGE SCALE GENOMIC DNA]</scope>
    <source>
        <strain evidence="1 2">SAORIC-580</strain>
    </source>
</reference>
<name>A0ABX6N803_9BURK</name>
<gene>
    <name evidence="1" type="ORF">HKT17_10110</name>
</gene>
<organism evidence="1 2">
    <name type="scientific">Limnobacter profundi</name>
    <dbReference type="NCBI Taxonomy" id="2732163"/>
    <lineage>
        <taxon>Bacteria</taxon>
        <taxon>Pseudomonadati</taxon>
        <taxon>Pseudomonadota</taxon>
        <taxon>Betaproteobacteria</taxon>
        <taxon>Burkholderiales</taxon>
        <taxon>Burkholderiaceae</taxon>
        <taxon>Limnobacter</taxon>
    </lineage>
</organism>
<sequence>MKNIDPHKVLDNANAFLIAANRLNEQRPISNTTNFELTIVPYVVSLSFALEMAMKAILATDRKFVRTHELLKLYNKLPELVKNETIVELNLTALEMRMKLSKANKSFEDWRYYYESTSLEVDPVFLTRLATVLRDICQRLFSEKNIVRVE</sequence>
<evidence type="ECO:0000313" key="1">
    <source>
        <dbReference type="EMBL" id="QJR30035.1"/>
    </source>
</evidence>
<dbReference type="RefSeq" id="WP_171099805.1">
    <property type="nucleotide sequence ID" value="NZ_CP053084.1"/>
</dbReference>
<protein>
    <recommendedName>
        <fullName evidence="3">HEPN domain-containing protein</fullName>
    </recommendedName>
</protein>
<evidence type="ECO:0000313" key="2">
    <source>
        <dbReference type="Proteomes" id="UP000501130"/>
    </source>
</evidence>